<keyword evidence="2" id="KW-1185">Reference proteome</keyword>
<protein>
    <submittedName>
        <fullName evidence="1">Uncharacterized protein</fullName>
    </submittedName>
</protein>
<gene>
    <name evidence="1" type="ORF">QBC46DRAFT_23024</name>
</gene>
<comment type="caution">
    <text evidence="1">The sequence shown here is derived from an EMBL/GenBank/DDBJ whole genome shotgun (WGS) entry which is preliminary data.</text>
</comment>
<organism evidence="1 2">
    <name type="scientific">Diplogelasinospora grovesii</name>
    <dbReference type="NCBI Taxonomy" id="303347"/>
    <lineage>
        <taxon>Eukaryota</taxon>
        <taxon>Fungi</taxon>
        <taxon>Dikarya</taxon>
        <taxon>Ascomycota</taxon>
        <taxon>Pezizomycotina</taxon>
        <taxon>Sordariomycetes</taxon>
        <taxon>Sordariomycetidae</taxon>
        <taxon>Sordariales</taxon>
        <taxon>Diplogelasinosporaceae</taxon>
        <taxon>Diplogelasinospora</taxon>
    </lineage>
</organism>
<accession>A0AAN6S8G5</accession>
<dbReference type="EMBL" id="MU853763">
    <property type="protein sequence ID" value="KAK3943893.1"/>
    <property type="molecule type" value="Genomic_DNA"/>
</dbReference>
<dbReference type="Proteomes" id="UP001303473">
    <property type="component" value="Unassembled WGS sequence"/>
</dbReference>
<evidence type="ECO:0000313" key="2">
    <source>
        <dbReference type="Proteomes" id="UP001303473"/>
    </source>
</evidence>
<name>A0AAN6S8G5_9PEZI</name>
<dbReference type="AlphaFoldDB" id="A0AAN6S8G5"/>
<proteinExistence type="predicted"/>
<sequence>MLYGGKCKQQRSHEGVESHILSVGRQPDRMTVRNAHDASSFPIPCFHFPTFPLSEIHKSHATKCRMRGQSYCFARLAWYVHSYVPHLACCVTMYSLRCSLMLPTSYAARVSHHTLLCLSANGHLAGQRHPPTVDHCPITLHSRSTSEVKQGHGWANSGSSGQLRSASLLQCDVLSNTDLSATACMEARPAAKSYRREVQTTV</sequence>
<evidence type="ECO:0000313" key="1">
    <source>
        <dbReference type="EMBL" id="KAK3943893.1"/>
    </source>
</evidence>
<reference evidence="2" key="1">
    <citation type="journal article" date="2023" name="Mol. Phylogenet. Evol.">
        <title>Genome-scale phylogeny and comparative genomics of the fungal order Sordariales.</title>
        <authorList>
            <person name="Hensen N."/>
            <person name="Bonometti L."/>
            <person name="Westerberg I."/>
            <person name="Brannstrom I.O."/>
            <person name="Guillou S."/>
            <person name="Cros-Aarteil S."/>
            <person name="Calhoun S."/>
            <person name="Haridas S."/>
            <person name="Kuo A."/>
            <person name="Mondo S."/>
            <person name="Pangilinan J."/>
            <person name="Riley R."/>
            <person name="LaButti K."/>
            <person name="Andreopoulos B."/>
            <person name="Lipzen A."/>
            <person name="Chen C."/>
            <person name="Yan M."/>
            <person name="Daum C."/>
            <person name="Ng V."/>
            <person name="Clum A."/>
            <person name="Steindorff A."/>
            <person name="Ohm R.A."/>
            <person name="Martin F."/>
            <person name="Silar P."/>
            <person name="Natvig D.O."/>
            <person name="Lalanne C."/>
            <person name="Gautier V."/>
            <person name="Ament-Velasquez S.L."/>
            <person name="Kruys A."/>
            <person name="Hutchinson M.I."/>
            <person name="Powell A.J."/>
            <person name="Barry K."/>
            <person name="Miller A.N."/>
            <person name="Grigoriev I.V."/>
            <person name="Debuchy R."/>
            <person name="Gladieux P."/>
            <person name="Hiltunen Thoren M."/>
            <person name="Johannesson H."/>
        </authorList>
    </citation>
    <scope>NUCLEOTIDE SEQUENCE [LARGE SCALE GENOMIC DNA]</scope>
    <source>
        <strain evidence="2">CBS 340.73</strain>
    </source>
</reference>